<evidence type="ECO:0000256" key="5">
    <source>
        <dbReference type="RuleBase" id="RU000499"/>
    </source>
</evidence>
<keyword evidence="7" id="KW-1185">Reference proteome</keyword>
<dbReference type="GO" id="GO:0034599">
    <property type="term" value="P:cellular response to oxidative stress"/>
    <property type="evidence" value="ECO:0007669"/>
    <property type="project" value="TreeGrafter"/>
</dbReference>
<dbReference type="AlphaFoldDB" id="A0A220UEF1"/>
<dbReference type="RefSeq" id="WP_089065513.1">
    <property type="nucleotide sequence ID" value="NZ_CP022316.1"/>
</dbReference>
<gene>
    <name evidence="6" type="ORF">CFK39_11090</name>
</gene>
<dbReference type="SUPFAM" id="SSF52833">
    <property type="entry name" value="Thioredoxin-like"/>
    <property type="match status" value="1"/>
</dbReference>
<dbReference type="InterPro" id="IPR000889">
    <property type="entry name" value="Glutathione_peroxidase"/>
</dbReference>
<evidence type="ECO:0000256" key="1">
    <source>
        <dbReference type="ARBA" id="ARBA00006926"/>
    </source>
</evidence>
<protein>
    <recommendedName>
        <fullName evidence="5">Glutathione peroxidase</fullName>
    </recommendedName>
</protein>
<keyword evidence="2 5" id="KW-0575">Peroxidase</keyword>
<dbReference type="Proteomes" id="UP000198398">
    <property type="component" value="Chromosome"/>
</dbReference>
<sequence>MSESTFHDFSALTIDGEHREMSEYRGRLVLVVNIATECAFTPQLTSLQELTDRYAEHGFTVLGFPSDQFHQDPGTDEETKEICASTYDVRFPLFSKIDVNGPTAHPLWKWMCAQKAGVIGGRIAWNFTKFLIDGEGKVLRRYAPLVPPVRIARRIESELGLR</sequence>
<dbReference type="PRINTS" id="PR01011">
    <property type="entry name" value="GLUTPROXDASE"/>
</dbReference>
<dbReference type="KEGG" id="brv:CFK39_11090"/>
<organism evidence="6 7">
    <name type="scientific">Brachybacterium avium</name>
    <dbReference type="NCBI Taxonomy" id="2017485"/>
    <lineage>
        <taxon>Bacteria</taxon>
        <taxon>Bacillati</taxon>
        <taxon>Actinomycetota</taxon>
        <taxon>Actinomycetes</taxon>
        <taxon>Micrococcales</taxon>
        <taxon>Dermabacteraceae</taxon>
        <taxon>Brachybacterium</taxon>
    </lineage>
</organism>
<reference evidence="7" key="1">
    <citation type="submission" date="2017-07" db="EMBL/GenBank/DDBJ databases">
        <title>Brachybacterium sp. VR2415.</title>
        <authorList>
            <person name="Tak E.J."/>
            <person name="Bae J.-W."/>
        </authorList>
    </citation>
    <scope>NUCLEOTIDE SEQUENCE [LARGE SCALE GENOMIC DNA]</scope>
    <source>
        <strain evidence="7">VR2415</strain>
    </source>
</reference>
<dbReference type="CDD" id="cd00340">
    <property type="entry name" value="GSH_Peroxidase"/>
    <property type="match status" value="1"/>
</dbReference>
<dbReference type="OrthoDB" id="9785502at2"/>
<evidence type="ECO:0000256" key="3">
    <source>
        <dbReference type="ARBA" id="ARBA00023002"/>
    </source>
</evidence>
<dbReference type="PANTHER" id="PTHR11592">
    <property type="entry name" value="GLUTATHIONE PEROXIDASE"/>
    <property type="match status" value="1"/>
</dbReference>
<dbReference type="PROSITE" id="PS51355">
    <property type="entry name" value="GLUTATHIONE_PEROXID_3"/>
    <property type="match status" value="1"/>
</dbReference>
<keyword evidence="3 5" id="KW-0560">Oxidoreductase</keyword>
<name>A0A220UEF1_9MICO</name>
<dbReference type="InterPro" id="IPR036249">
    <property type="entry name" value="Thioredoxin-like_sf"/>
</dbReference>
<feature type="active site" evidence="4">
    <location>
        <position position="38"/>
    </location>
</feature>
<dbReference type="Pfam" id="PF00255">
    <property type="entry name" value="GSHPx"/>
    <property type="match status" value="1"/>
</dbReference>
<comment type="similarity">
    <text evidence="1 5">Belongs to the glutathione peroxidase family.</text>
</comment>
<dbReference type="Gene3D" id="3.40.30.10">
    <property type="entry name" value="Glutaredoxin"/>
    <property type="match status" value="1"/>
</dbReference>
<dbReference type="PIRSF" id="PIRSF000303">
    <property type="entry name" value="Glutathion_perox"/>
    <property type="match status" value="1"/>
</dbReference>
<evidence type="ECO:0000313" key="7">
    <source>
        <dbReference type="Proteomes" id="UP000198398"/>
    </source>
</evidence>
<dbReference type="FunFam" id="3.40.30.10:FF:000010">
    <property type="entry name" value="Glutathione peroxidase"/>
    <property type="match status" value="1"/>
</dbReference>
<proteinExistence type="inferred from homology"/>
<evidence type="ECO:0000313" key="6">
    <source>
        <dbReference type="EMBL" id="ASK66272.1"/>
    </source>
</evidence>
<dbReference type="GO" id="GO:0004601">
    <property type="term" value="F:peroxidase activity"/>
    <property type="evidence" value="ECO:0007669"/>
    <property type="project" value="UniProtKB-KW"/>
</dbReference>
<dbReference type="PANTHER" id="PTHR11592:SF78">
    <property type="entry name" value="GLUTATHIONE PEROXIDASE"/>
    <property type="match status" value="1"/>
</dbReference>
<accession>A0A220UEF1</accession>
<evidence type="ECO:0000256" key="4">
    <source>
        <dbReference type="PIRSR" id="PIRSR000303-1"/>
    </source>
</evidence>
<dbReference type="EMBL" id="CP022316">
    <property type="protein sequence ID" value="ASK66272.1"/>
    <property type="molecule type" value="Genomic_DNA"/>
</dbReference>
<evidence type="ECO:0000256" key="2">
    <source>
        <dbReference type="ARBA" id="ARBA00022559"/>
    </source>
</evidence>